<keyword evidence="3" id="KW-0456">Lyase</keyword>
<reference evidence="3 4" key="1">
    <citation type="submission" date="2024-06" db="EMBL/GenBank/DDBJ databases">
        <title>The Natural Products Discovery Center: Release of the First 8490 Sequenced Strains for Exploring Actinobacteria Biosynthetic Diversity.</title>
        <authorList>
            <person name="Kalkreuter E."/>
            <person name="Kautsar S.A."/>
            <person name="Yang D."/>
            <person name="Bader C.D."/>
            <person name="Teijaro C.N."/>
            <person name="Fluegel L."/>
            <person name="Davis C.M."/>
            <person name="Simpson J.R."/>
            <person name="Lauterbach L."/>
            <person name="Steele A.D."/>
            <person name="Gui C."/>
            <person name="Meng S."/>
            <person name="Li G."/>
            <person name="Viehrig K."/>
            <person name="Ye F."/>
            <person name="Su P."/>
            <person name="Kiefer A.F."/>
            <person name="Nichols A."/>
            <person name="Cepeda A.J."/>
            <person name="Yan W."/>
            <person name="Fan B."/>
            <person name="Jiang Y."/>
            <person name="Adhikari A."/>
            <person name="Zheng C.-J."/>
            <person name="Schuster L."/>
            <person name="Cowan T.M."/>
            <person name="Smanski M.J."/>
            <person name="Chevrette M.G."/>
            <person name="De Carvalho L.P.S."/>
            <person name="Shen B."/>
        </authorList>
    </citation>
    <scope>NUCLEOTIDE SEQUENCE [LARGE SCALE GENOMIC DNA]</scope>
    <source>
        <strain evidence="3 4">NPDC048117</strain>
    </source>
</reference>
<organism evidence="3 4">
    <name type="scientific">Streptomyces chilikensis</name>
    <dbReference type="NCBI Taxonomy" id="1194079"/>
    <lineage>
        <taxon>Bacteria</taxon>
        <taxon>Bacillati</taxon>
        <taxon>Actinomycetota</taxon>
        <taxon>Actinomycetes</taxon>
        <taxon>Kitasatosporales</taxon>
        <taxon>Streptomycetaceae</taxon>
        <taxon>Streptomyces</taxon>
    </lineage>
</organism>
<dbReference type="Proteomes" id="UP001551584">
    <property type="component" value="Unassembled WGS sequence"/>
</dbReference>
<evidence type="ECO:0000313" key="4">
    <source>
        <dbReference type="Proteomes" id="UP001551584"/>
    </source>
</evidence>
<feature type="domain" description="Oxo-4-hydroxy-4-carboxy-5-ureidoimidazoline decarboxylase" evidence="2">
    <location>
        <begin position="108"/>
        <end position="181"/>
    </location>
</feature>
<sequence>MERFNGKTGTAARHLLVRCLRSHRWAARVAAHRPYPDLASLLAASDEAAYDLTPDELLEAVREECRLLRTDGLTRAFLAADDPTAVPPAPAAPGGGGGLWSEQQLRVVRSMPRAARTAVRAAWVAYEQRFGHGFVLSLAGVDPEDALNHLLVTVRSRLALAPEDERVVAADELRQLARERLTRLIRSDRADDFHPKCTEFPPFAPPLGLPV</sequence>
<dbReference type="InterPro" id="IPR018020">
    <property type="entry name" value="OHCU_decarboxylase"/>
</dbReference>
<feature type="domain" description="Oxo-4-hydroxy-4-carboxy-5-ureidoimidazoline decarboxylase" evidence="2">
    <location>
        <begin position="10"/>
        <end position="67"/>
    </location>
</feature>
<gene>
    <name evidence="3" type="ORF">AB0D95_26560</name>
</gene>
<dbReference type="GO" id="GO:0051997">
    <property type="term" value="F:2-oxo-4-hydroxy-4-carboxy-5-ureidoimidazoline decarboxylase activity"/>
    <property type="evidence" value="ECO:0007669"/>
    <property type="project" value="UniProtKB-EC"/>
</dbReference>
<dbReference type="NCBIfam" id="NF010372">
    <property type="entry name" value="PRK13798.1"/>
    <property type="match status" value="1"/>
</dbReference>
<dbReference type="EMBL" id="JBEZNA010000087">
    <property type="protein sequence ID" value="MEU9580787.1"/>
    <property type="molecule type" value="Genomic_DNA"/>
</dbReference>
<evidence type="ECO:0000256" key="1">
    <source>
        <dbReference type="ARBA" id="ARBA00022631"/>
    </source>
</evidence>
<keyword evidence="4" id="KW-1185">Reference proteome</keyword>
<evidence type="ECO:0000259" key="2">
    <source>
        <dbReference type="Pfam" id="PF09349"/>
    </source>
</evidence>
<dbReference type="Pfam" id="PF09349">
    <property type="entry name" value="OHCU_decarbox"/>
    <property type="match status" value="2"/>
</dbReference>
<dbReference type="SUPFAM" id="SSF158694">
    <property type="entry name" value="UraD-Like"/>
    <property type="match status" value="1"/>
</dbReference>
<dbReference type="EC" id="4.1.1.97" evidence="3"/>
<dbReference type="Gene3D" id="1.10.3330.10">
    <property type="entry name" value="Oxo-4-hydroxy-4-carboxy-5-ureidoimidazoline decarboxylase"/>
    <property type="match status" value="1"/>
</dbReference>
<keyword evidence="1" id="KW-0659">Purine metabolism</keyword>
<name>A0ABV3EX35_9ACTN</name>
<evidence type="ECO:0000313" key="3">
    <source>
        <dbReference type="EMBL" id="MEU9580787.1"/>
    </source>
</evidence>
<comment type="caution">
    <text evidence="3">The sequence shown here is derived from an EMBL/GenBank/DDBJ whole genome shotgun (WGS) entry which is preliminary data.</text>
</comment>
<dbReference type="InterPro" id="IPR036778">
    <property type="entry name" value="OHCU_decarboxylase_sf"/>
</dbReference>
<proteinExistence type="predicted"/>
<accession>A0ABV3EX35</accession>
<protein>
    <submittedName>
        <fullName evidence="3">2-oxo-4-hydroxy-4-carboxy-5-ureidoimidazoline decarboxylase</fullName>
        <ecNumber evidence="3">4.1.1.97</ecNumber>
    </submittedName>
</protein>